<evidence type="ECO:0000256" key="4">
    <source>
        <dbReference type="ARBA" id="ARBA00023136"/>
    </source>
</evidence>
<dbReference type="RefSeq" id="WP_171267833.1">
    <property type="nucleotide sequence ID" value="NZ_CP039543.1"/>
</dbReference>
<keyword evidence="2 5" id="KW-0812">Transmembrane</keyword>
<sequence length="143" mass="16095">MFKEVFVDHVTLKSIFAAIGSCSAWLLGGINAALLALTVLYVTDFVLGFYRAWNAGTYSSSRFRRGLGKFLLYVLVIMSAHMLDLSLADPLPFVSSYVRDFMVAFICINEFLSVCRHLGELGMRVPRKLIVKLESFQEQEGEK</sequence>
<keyword evidence="3 5" id="KW-1133">Transmembrane helix</keyword>
<gene>
    <name evidence="6" type="ORF">E8L03_15445</name>
</gene>
<dbReference type="InterPro" id="IPR006480">
    <property type="entry name" value="Phage_holin_4_1"/>
</dbReference>
<comment type="subcellular location">
    <subcellularLocation>
        <location evidence="1">Membrane</location>
        <topology evidence="1">Multi-pass membrane protein</topology>
    </subcellularLocation>
</comment>
<evidence type="ECO:0000313" key="6">
    <source>
        <dbReference type="EMBL" id="QJT10237.1"/>
    </source>
</evidence>
<keyword evidence="7" id="KW-1185">Reference proteome</keyword>
<dbReference type="Proteomes" id="UP000503251">
    <property type="component" value="Chromosome"/>
</dbReference>
<dbReference type="Pfam" id="PF05105">
    <property type="entry name" value="Phage_holin_4_1"/>
    <property type="match status" value="1"/>
</dbReference>
<evidence type="ECO:0000256" key="2">
    <source>
        <dbReference type="ARBA" id="ARBA00022692"/>
    </source>
</evidence>
<organism evidence="6 7">
    <name type="scientific">Oceanidesulfovibrio marinus</name>
    <dbReference type="NCBI Taxonomy" id="370038"/>
    <lineage>
        <taxon>Bacteria</taxon>
        <taxon>Pseudomonadati</taxon>
        <taxon>Thermodesulfobacteriota</taxon>
        <taxon>Desulfovibrionia</taxon>
        <taxon>Desulfovibrionales</taxon>
        <taxon>Desulfovibrionaceae</taxon>
        <taxon>Oceanidesulfovibrio</taxon>
    </lineage>
</organism>
<dbReference type="NCBIfam" id="TIGR01593">
    <property type="entry name" value="holin_tox_secr"/>
    <property type="match status" value="1"/>
</dbReference>
<name>A0ABX6NI40_9BACT</name>
<evidence type="ECO:0000256" key="1">
    <source>
        <dbReference type="ARBA" id="ARBA00004141"/>
    </source>
</evidence>
<reference evidence="6 7" key="1">
    <citation type="submission" date="2019-04" db="EMBL/GenBank/DDBJ databases">
        <title>Isolation and culture of sulfate reducing bacteria from the cold seep of the South China Sea.</title>
        <authorList>
            <person name="Sun C."/>
            <person name="Liu R."/>
        </authorList>
    </citation>
    <scope>NUCLEOTIDE SEQUENCE [LARGE SCALE GENOMIC DNA]</scope>
    <source>
        <strain evidence="6 7">CS1</strain>
    </source>
</reference>
<dbReference type="EMBL" id="CP039543">
    <property type="protein sequence ID" value="QJT10237.1"/>
    <property type="molecule type" value="Genomic_DNA"/>
</dbReference>
<feature type="transmembrane region" description="Helical" evidence="5">
    <location>
        <begin position="70"/>
        <end position="88"/>
    </location>
</feature>
<evidence type="ECO:0000256" key="5">
    <source>
        <dbReference type="SAM" id="Phobius"/>
    </source>
</evidence>
<proteinExistence type="predicted"/>
<evidence type="ECO:0000313" key="7">
    <source>
        <dbReference type="Proteomes" id="UP000503251"/>
    </source>
</evidence>
<feature type="transmembrane region" description="Helical" evidence="5">
    <location>
        <begin position="24"/>
        <end position="50"/>
    </location>
</feature>
<accession>A0ABX6NI40</accession>
<protein>
    <submittedName>
        <fullName evidence="6">Phage holin family protein</fullName>
    </submittedName>
</protein>
<feature type="transmembrane region" description="Helical" evidence="5">
    <location>
        <begin position="100"/>
        <end position="119"/>
    </location>
</feature>
<evidence type="ECO:0000256" key="3">
    <source>
        <dbReference type="ARBA" id="ARBA00022989"/>
    </source>
</evidence>
<keyword evidence="4 5" id="KW-0472">Membrane</keyword>